<evidence type="ECO:0000313" key="11">
    <source>
        <dbReference type="Proteomes" id="UP000014760"/>
    </source>
</evidence>
<reference evidence="9 11" key="2">
    <citation type="journal article" date="2013" name="Nature">
        <title>Insights into bilaterian evolution from three spiralian genomes.</title>
        <authorList>
            <person name="Simakov O."/>
            <person name="Marletaz F."/>
            <person name="Cho S.J."/>
            <person name="Edsinger-Gonzales E."/>
            <person name="Havlak P."/>
            <person name="Hellsten U."/>
            <person name="Kuo D.H."/>
            <person name="Larsson T."/>
            <person name="Lv J."/>
            <person name="Arendt D."/>
            <person name="Savage R."/>
            <person name="Osoegawa K."/>
            <person name="de Jong P."/>
            <person name="Grimwood J."/>
            <person name="Chapman J.A."/>
            <person name="Shapiro H."/>
            <person name="Aerts A."/>
            <person name="Otillar R.P."/>
            <person name="Terry A.Y."/>
            <person name="Boore J.L."/>
            <person name="Grigoriev I.V."/>
            <person name="Lindberg D.R."/>
            <person name="Seaver E.C."/>
            <person name="Weisblat D.A."/>
            <person name="Putnam N.H."/>
            <person name="Rokhsar D.S."/>
        </authorList>
    </citation>
    <scope>NUCLEOTIDE SEQUENCE</scope>
    <source>
        <strain evidence="9 11">I ESC-2004</strain>
    </source>
</reference>
<dbReference type="GO" id="GO:0000122">
    <property type="term" value="P:negative regulation of transcription by RNA polymerase II"/>
    <property type="evidence" value="ECO:0007669"/>
    <property type="project" value="TreeGrafter"/>
</dbReference>
<dbReference type="AlphaFoldDB" id="R7UEG5"/>
<organism evidence="9">
    <name type="scientific">Capitella teleta</name>
    <name type="common">Polychaete worm</name>
    <dbReference type="NCBI Taxonomy" id="283909"/>
    <lineage>
        <taxon>Eukaryota</taxon>
        <taxon>Metazoa</taxon>
        <taxon>Spiralia</taxon>
        <taxon>Lophotrochozoa</taxon>
        <taxon>Annelida</taxon>
        <taxon>Polychaeta</taxon>
        <taxon>Sedentaria</taxon>
        <taxon>Scolecida</taxon>
        <taxon>Capitellidae</taxon>
        <taxon>Capitella</taxon>
    </lineage>
</organism>
<feature type="compositionally biased region" description="Pro residues" evidence="7">
    <location>
        <begin position="20"/>
        <end position="30"/>
    </location>
</feature>
<dbReference type="PROSITE" id="PS51843">
    <property type="entry name" value="NR_LBD"/>
    <property type="match status" value="1"/>
</dbReference>
<feature type="region of interest" description="Disordered" evidence="7">
    <location>
        <begin position="85"/>
        <end position="145"/>
    </location>
</feature>
<feature type="compositionally biased region" description="Low complexity" evidence="7">
    <location>
        <begin position="256"/>
        <end position="278"/>
    </location>
</feature>
<keyword evidence="6" id="KW-0675">Receptor</keyword>
<evidence type="ECO:0000256" key="7">
    <source>
        <dbReference type="SAM" id="MobiDB-lite"/>
    </source>
</evidence>
<dbReference type="GO" id="GO:0003714">
    <property type="term" value="F:transcription corepressor activity"/>
    <property type="evidence" value="ECO:0007669"/>
    <property type="project" value="TreeGrafter"/>
</dbReference>
<dbReference type="Gene3D" id="1.10.565.10">
    <property type="entry name" value="Retinoid X Receptor"/>
    <property type="match status" value="1"/>
</dbReference>
<dbReference type="PANTHER" id="PTHR24081:SF8">
    <property type="entry name" value="NR LBD DOMAIN-CONTAINING PROTEIN"/>
    <property type="match status" value="1"/>
</dbReference>
<dbReference type="InterPro" id="IPR000536">
    <property type="entry name" value="Nucl_hrmn_rcpt_lig-bd"/>
</dbReference>
<dbReference type="PANTHER" id="PTHR24081">
    <property type="entry name" value="NUCLEAR RECEPTOR SUBFAMILY 0 GROUP B"/>
    <property type="match status" value="1"/>
</dbReference>
<dbReference type="Proteomes" id="UP000014760">
    <property type="component" value="Unassembled WGS sequence"/>
</dbReference>
<dbReference type="GO" id="GO:0005737">
    <property type="term" value="C:cytoplasm"/>
    <property type="evidence" value="ECO:0007669"/>
    <property type="project" value="UniProtKB-SubCell"/>
</dbReference>
<evidence type="ECO:0000256" key="5">
    <source>
        <dbReference type="ARBA" id="ARBA00023163"/>
    </source>
</evidence>
<dbReference type="SUPFAM" id="SSF48508">
    <property type="entry name" value="Nuclear receptor ligand-binding domain"/>
    <property type="match status" value="1"/>
</dbReference>
<dbReference type="OMA" id="ACWGCSC"/>
<proteinExistence type="predicted"/>
<dbReference type="Pfam" id="PF00104">
    <property type="entry name" value="Hormone_recep"/>
    <property type="match status" value="1"/>
</dbReference>
<evidence type="ECO:0000256" key="1">
    <source>
        <dbReference type="ARBA" id="ARBA00004123"/>
    </source>
</evidence>
<dbReference type="GO" id="GO:0005634">
    <property type="term" value="C:nucleus"/>
    <property type="evidence" value="ECO:0007669"/>
    <property type="project" value="UniProtKB-SubCell"/>
</dbReference>
<name>R7UEG5_CAPTE</name>
<feature type="compositionally biased region" description="Low complexity" evidence="7">
    <location>
        <begin position="117"/>
        <end position="133"/>
    </location>
</feature>
<keyword evidence="4" id="KW-0805">Transcription regulation</keyword>
<dbReference type="OrthoDB" id="9926883at2759"/>
<dbReference type="HOGENOM" id="CLU_558067_0_0_1"/>
<comment type="subcellular location">
    <subcellularLocation>
        <location evidence="2">Cytoplasm</location>
    </subcellularLocation>
    <subcellularLocation>
        <location evidence="1">Nucleus</location>
    </subcellularLocation>
</comment>
<evidence type="ECO:0000259" key="8">
    <source>
        <dbReference type="PROSITE" id="PS51843"/>
    </source>
</evidence>
<reference evidence="11" key="1">
    <citation type="submission" date="2012-12" db="EMBL/GenBank/DDBJ databases">
        <authorList>
            <person name="Hellsten U."/>
            <person name="Grimwood J."/>
            <person name="Chapman J.A."/>
            <person name="Shapiro H."/>
            <person name="Aerts A."/>
            <person name="Otillar R.P."/>
            <person name="Terry A.Y."/>
            <person name="Boore J.L."/>
            <person name="Simakov O."/>
            <person name="Marletaz F."/>
            <person name="Cho S.-J."/>
            <person name="Edsinger-Gonzales E."/>
            <person name="Havlak P."/>
            <person name="Kuo D.-H."/>
            <person name="Larsson T."/>
            <person name="Lv J."/>
            <person name="Arendt D."/>
            <person name="Savage R."/>
            <person name="Osoegawa K."/>
            <person name="de Jong P."/>
            <person name="Lindberg D.R."/>
            <person name="Seaver E.C."/>
            <person name="Weisblat D.A."/>
            <person name="Putnam N.H."/>
            <person name="Grigoriev I.V."/>
            <person name="Rokhsar D.S."/>
        </authorList>
    </citation>
    <scope>NUCLEOTIDE SEQUENCE</scope>
    <source>
        <strain evidence="11">I ESC-2004</strain>
    </source>
</reference>
<dbReference type="STRING" id="283909.R7UEG5"/>
<evidence type="ECO:0000313" key="9">
    <source>
        <dbReference type="EMBL" id="ELU02183.1"/>
    </source>
</evidence>
<dbReference type="InterPro" id="IPR035500">
    <property type="entry name" value="NHR-like_dom_sf"/>
</dbReference>
<dbReference type="EMBL" id="AMQN01008960">
    <property type="status" value="NOT_ANNOTATED_CDS"/>
    <property type="molecule type" value="Genomic_DNA"/>
</dbReference>
<evidence type="ECO:0000256" key="3">
    <source>
        <dbReference type="ARBA" id="ARBA00022490"/>
    </source>
</evidence>
<feature type="region of interest" description="Disordered" evidence="7">
    <location>
        <begin position="13"/>
        <end position="56"/>
    </location>
</feature>
<feature type="region of interest" description="Disordered" evidence="7">
    <location>
        <begin position="253"/>
        <end position="282"/>
    </location>
</feature>
<evidence type="ECO:0000256" key="6">
    <source>
        <dbReference type="ARBA" id="ARBA00023170"/>
    </source>
</evidence>
<dbReference type="InterPro" id="IPR033544">
    <property type="entry name" value="NR0B1/2"/>
</dbReference>
<keyword evidence="5" id="KW-0804">Transcription</keyword>
<evidence type="ECO:0000256" key="2">
    <source>
        <dbReference type="ARBA" id="ARBA00004496"/>
    </source>
</evidence>
<reference evidence="10" key="3">
    <citation type="submission" date="2015-06" db="UniProtKB">
        <authorList>
            <consortium name="EnsemblMetazoa"/>
        </authorList>
    </citation>
    <scope>IDENTIFICATION</scope>
</reference>
<feature type="compositionally biased region" description="Low complexity" evidence="7">
    <location>
        <begin position="85"/>
        <end position="107"/>
    </location>
</feature>
<evidence type="ECO:0000256" key="4">
    <source>
        <dbReference type="ARBA" id="ARBA00023015"/>
    </source>
</evidence>
<evidence type="ECO:0000313" key="10">
    <source>
        <dbReference type="EnsemblMetazoa" id="CapteP218808"/>
    </source>
</evidence>
<feature type="domain" description="NR LBD" evidence="8">
    <location>
        <begin position="267"/>
        <end position="488"/>
    </location>
</feature>
<sequence length="489" mass="51965">MLTPAMYHHMDVHQRRVHPDSPPSHPPPLSPLLHDVRHSPKNLGHPTLGHPTLGHPSLAIVQHPVQQAFEQRGRREDFFRVRTASLGSAASSSRSPGRDSVNSQDSSCGGGGGGGLAALVSSSSSSSSSSGSPSPSPPCPAQEGSSSTLFNILKGNLTSPYARLFRNSPSPVVNPRCRCGCSRAGRLTPPSAAAVKRSHSECVLPGQQHQDEPIDLSCKRSRTQSTPAPGAGDSILESILCGRVHSEWAPALGGRPPSVSSMAPPASPAGSESSVASSLGGTGGSRVSLAKKNMFPVCARVTDWLSKMAAFCRTHAAFVRLSPDDQLGLLLGAWPRLLLLDMAETHFEFAVSGSSSMSADDEAAYPTMHDVEKVQGFIRRCQALAADPEEFRLLRTATLFQRSTGLVHQGSGQSTATLVEDASATVRQALHDHVTATRPDEKMRYSALLLCLHALCGVNARALQSLFCSHLTQPMPVLLRRLLDEEPSH</sequence>
<keyword evidence="11" id="KW-1185">Reference proteome</keyword>
<dbReference type="EnsemblMetazoa" id="CapteT218808">
    <property type="protein sequence ID" value="CapteP218808"/>
    <property type="gene ID" value="CapteG218808"/>
</dbReference>
<keyword evidence="3" id="KW-0963">Cytoplasm</keyword>
<protein>
    <recommendedName>
        <fullName evidence="8">NR LBD domain-containing protein</fullName>
    </recommendedName>
</protein>
<gene>
    <name evidence="9" type="ORF">CAPTEDRAFT_218808</name>
</gene>
<dbReference type="EMBL" id="KB304272">
    <property type="protein sequence ID" value="ELU02183.1"/>
    <property type="molecule type" value="Genomic_DNA"/>
</dbReference>
<accession>R7UEG5</accession>